<dbReference type="CDD" id="cd18584">
    <property type="entry name" value="ABC_6TM_AarD_CydD"/>
    <property type="match status" value="1"/>
</dbReference>
<dbReference type="AlphaFoldDB" id="A1AUW8"/>
<keyword evidence="2 7" id="KW-0812">Transmembrane</keyword>
<dbReference type="SUPFAM" id="SSF90123">
    <property type="entry name" value="ABC transporter transmembrane region"/>
    <property type="match status" value="1"/>
</dbReference>
<dbReference type="OrthoDB" id="9772049at2"/>
<dbReference type="Proteomes" id="UP000006732">
    <property type="component" value="Chromosome"/>
</dbReference>
<dbReference type="HOGENOM" id="CLU_000604_84_9_7"/>
<dbReference type="PANTHER" id="PTHR24221:SF590">
    <property type="entry name" value="COMPONENT LINKED WITH THE ASSEMBLY OF CYTOCHROME' TRANSPORT TRANSMEMBRANE ATP-BINDING PROTEIN ABC TRANSPORTER CYDD-RELATED"/>
    <property type="match status" value="1"/>
</dbReference>
<keyword evidence="4" id="KW-0067">ATP-binding</keyword>
<dbReference type="PROSITE" id="PS50929">
    <property type="entry name" value="ABC_TM1F"/>
    <property type="match status" value="1"/>
</dbReference>
<comment type="subcellular location">
    <subcellularLocation>
        <location evidence="1">Cell membrane</location>
        <topology evidence="1">Multi-pass membrane protein</topology>
    </subcellularLocation>
</comment>
<evidence type="ECO:0000256" key="2">
    <source>
        <dbReference type="ARBA" id="ARBA00022692"/>
    </source>
</evidence>
<dbReference type="InterPro" id="IPR036640">
    <property type="entry name" value="ABC1_TM_sf"/>
</dbReference>
<feature type="transmembrane region" description="Helical" evidence="7">
    <location>
        <begin position="168"/>
        <end position="187"/>
    </location>
</feature>
<organism evidence="10 11">
    <name type="scientific">Pelobacter propionicus (strain DSM 2379 / NBRC 103807 / OttBd1)</name>
    <dbReference type="NCBI Taxonomy" id="338966"/>
    <lineage>
        <taxon>Bacteria</taxon>
        <taxon>Pseudomonadati</taxon>
        <taxon>Thermodesulfobacteriota</taxon>
        <taxon>Desulfuromonadia</taxon>
        <taxon>Desulfuromonadales</taxon>
        <taxon>Desulfuromonadaceae</taxon>
        <taxon>Pelobacter</taxon>
    </lineage>
</organism>
<dbReference type="KEGG" id="ppd:Ppro_3546"/>
<dbReference type="RefSeq" id="WP_011737352.1">
    <property type="nucleotide sequence ID" value="NC_008609.1"/>
</dbReference>
<keyword evidence="11" id="KW-1185">Reference proteome</keyword>
<gene>
    <name evidence="10" type="ordered locus">Ppro_3546</name>
</gene>
<dbReference type="InterPro" id="IPR014216">
    <property type="entry name" value="ABC_transptr_CydD"/>
</dbReference>
<keyword evidence="5 7" id="KW-1133">Transmembrane helix</keyword>
<dbReference type="GO" id="GO:0016887">
    <property type="term" value="F:ATP hydrolysis activity"/>
    <property type="evidence" value="ECO:0007669"/>
    <property type="project" value="InterPro"/>
</dbReference>
<evidence type="ECO:0000313" key="10">
    <source>
        <dbReference type="EMBL" id="ABL01139.1"/>
    </source>
</evidence>
<dbReference type="GO" id="GO:0042883">
    <property type="term" value="P:cysteine transport"/>
    <property type="evidence" value="ECO:0007669"/>
    <property type="project" value="InterPro"/>
</dbReference>
<dbReference type="PANTHER" id="PTHR24221">
    <property type="entry name" value="ATP-BINDING CASSETTE SUB-FAMILY B"/>
    <property type="match status" value="1"/>
</dbReference>
<dbReference type="Pfam" id="PF00664">
    <property type="entry name" value="ABC_membrane"/>
    <property type="match status" value="1"/>
</dbReference>
<dbReference type="GO" id="GO:0005524">
    <property type="term" value="F:ATP binding"/>
    <property type="evidence" value="ECO:0007669"/>
    <property type="project" value="UniProtKB-KW"/>
</dbReference>
<evidence type="ECO:0000256" key="7">
    <source>
        <dbReference type="SAM" id="Phobius"/>
    </source>
</evidence>
<keyword evidence="3" id="KW-0547">Nucleotide-binding</keyword>
<dbReference type="STRING" id="338966.Ppro_3546"/>
<feature type="transmembrane region" description="Helical" evidence="7">
    <location>
        <begin position="248"/>
        <end position="273"/>
    </location>
</feature>
<feature type="domain" description="ABC transmembrane type-1" evidence="9">
    <location>
        <begin position="29"/>
        <end position="311"/>
    </location>
</feature>
<evidence type="ECO:0000256" key="5">
    <source>
        <dbReference type="ARBA" id="ARBA00022989"/>
    </source>
</evidence>
<evidence type="ECO:0000259" key="8">
    <source>
        <dbReference type="PROSITE" id="PS50893"/>
    </source>
</evidence>
<keyword evidence="6 7" id="KW-0472">Membrane</keyword>
<dbReference type="Gene3D" id="1.20.1560.10">
    <property type="entry name" value="ABC transporter type 1, transmembrane domain"/>
    <property type="match status" value="1"/>
</dbReference>
<evidence type="ECO:0000313" key="11">
    <source>
        <dbReference type="Proteomes" id="UP000006732"/>
    </source>
</evidence>
<accession>A1AUW8</accession>
<dbReference type="Pfam" id="PF00005">
    <property type="entry name" value="ABC_tran"/>
    <property type="match status" value="1"/>
</dbReference>
<evidence type="ECO:0000259" key="9">
    <source>
        <dbReference type="PROSITE" id="PS50929"/>
    </source>
</evidence>
<proteinExistence type="predicted"/>
<dbReference type="GO" id="GO:0005886">
    <property type="term" value="C:plasma membrane"/>
    <property type="evidence" value="ECO:0007669"/>
    <property type="project" value="UniProtKB-SubCell"/>
</dbReference>
<evidence type="ECO:0000256" key="6">
    <source>
        <dbReference type="ARBA" id="ARBA00023136"/>
    </source>
</evidence>
<feature type="domain" description="ABC transporter" evidence="8">
    <location>
        <begin position="344"/>
        <end position="571"/>
    </location>
</feature>
<evidence type="ECO:0000256" key="3">
    <source>
        <dbReference type="ARBA" id="ARBA00022741"/>
    </source>
</evidence>
<dbReference type="SUPFAM" id="SSF52540">
    <property type="entry name" value="P-loop containing nucleoside triphosphate hydrolases"/>
    <property type="match status" value="1"/>
</dbReference>
<dbReference type="InterPro" id="IPR003593">
    <property type="entry name" value="AAA+_ATPase"/>
</dbReference>
<protein>
    <submittedName>
        <fullName evidence="10">ABC transporter related protein</fullName>
    </submittedName>
</protein>
<feature type="transmembrane region" description="Helical" evidence="7">
    <location>
        <begin position="143"/>
        <end position="162"/>
    </location>
</feature>
<evidence type="ECO:0000256" key="1">
    <source>
        <dbReference type="ARBA" id="ARBA00004651"/>
    </source>
</evidence>
<dbReference type="Gene3D" id="3.40.50.300">
    <property type="entry name" value="P-loop containing nucleotide triphosphate hydrolases"/>
    <property type="match status" value="1"/>
</dbReference>
<sequence>MSSPEPNIGQRPEGWLLGEARAVRTELTATVAGGCGAALMMVLQARLLALVCQRLVIDRVPFSTLLPLVAGVVAAAAARGGLALFSEQRAVAAAGRVKQRVRSRLFRRLQELAPTDAAGRETGDLVEVVTSGVEGLEAYIGRFLPQLVLAGLLPLLALLLVLPVEWRSGLVLLFSAPFIPLFMVLIGRGAERLNRRQWTQLSRMAGHLLDLVQGLPDLKIFGAARRESRVVGRMAEQYRRGTMAVLRVAFLSAFTLEFFATVGTAVVAVVIGFRLLNGSLSLLNGLFVLLLAPEFYLPLRSLGLSYHSRMQGIAAAELIAPLLDSSVDGGCAGALPAPATAPTLVFEGVSFRSRAGRGGLEGIDLELPAASLTALVGESGAGKSTLARLLTGLTRPDSGRITVDGIDLRRLDPESWRAGLAWVSQKPFFFPGTIRENLLLARPDAGEDEIRQALDDAAATGFIQRLPDGIQNRLGDRGAGLSGGELRRLALARAFLRRALLVVLDEPTAGLDRENERLVAEAIQRLSIDRTVLVISHREETVSRAERVILLTAGRVERVVTPSGREAAGGVAP</sequence>
<dbReference type="EMBL" id="CP000482">
    <property type="protein sequence ID" value="ABL01139.1"/>
    <property type="molecule type" value="Genomic_DNA"/>
</dbReference>
<dbReference type="InterPro" id="IPR027417">
    <property type="entry name" value="P-loop_NTPase"/>
</dbReference>
<dbReference type="SMART" id="SM00382">
    <property type="entry name" value="AAA"/>
    <property type="match status" value="1"/>
</dbReference>
<evidence type="ECO:0000256" key="4">
    <source>
        <dbReference type="ARBA" id="ARBA00022840"/>
    </source>
</evidence>
<dbReference type="PROSITE" id="PS50893">
    <property type="entry name" value="ABC_TRANSPORTER_2"/>
    <property type="match status" value="1"/>
</dbReference>
<reference evidence="10 11" key="1">
    <citation type="submission" date="2006-10" db="EMBL/GenBank/DDBJ databases">
        <title>Complete sequence of chromosome of Pelobacter propionicus DSM 2379.</title>
        <authorList>
            <consortium name="US DOE Joint Genome Institute"/>
            <person name="Copeland A."/>
            <person name="Lucas S."/>
            <person name="Lapidus A."/>
            <person name="Barry K."/>
            <person name="Detter J.C."/>
            <person name="Glavina del Rio T."/>
            <person name="Hammon N."/>
            <person name="Israni S."/>
            <person name="Dalin E."/>
            <person name="Tice H."/>
            <person name="Pitluck S."/>
            <person name="Saunders E."/>
            <person name="Brettin T."/>
            <person name="Bruce D."/>
            <person name="Han C."/>
            <person name="Tapia R."/>
            <person name="Schmutz J."/>
            <person name="Larimer F."/>
            <person name="Land M."/>
            <person name="Hauser L."/>
            <person name="Kyrpides N."/>
            <person name="Kim E."/>
            <person name="Lovley D."/>
            <person name="Richardson P."/>
        </authorList>
    </citation>
    <scope>NUCLEOTIDE SEQUENCE [LARGE SCALE GENOMIC DNA]</scope>
    <source>
        <strain evidence="11">DSM 2379 / NBRC 103807 / OttBd1</strain>
    </source>
</reference>
<dbReference type="PROSITE" id="PS00211">
    <property type="entry name" value="ABC_TRANSPORTER_1"/>
    <property type="match status" value="1"/>
</dbReference>
<dbReference type="InterPro" id="IPR039421">
    <property type="entry name" value="Type_1_exporter"/>
</dbReference>
<dbReference type="InterPro" id="IPR017871">
    <property type="entry name" value="ABC_transporter-like_CS"/>
</dbReference>
<feature type="transmembrane region" description="Helical" evidence="7">
    <location>
        <begin position="65"/>
        <end position="86"/>
    </location>
</feature>
<dbReference type="eggNOG" id="COG4988">
    <property type="taxonomic scope" value="Bacteria"/>
</dbReference>
<dbReference type="InterPro" id="IPR003439">
    <property type="entry name" value="ABC_transporter-like_ATP-bd"/>
</dbReference>
<dbReference type="GO" id="GO:0140359">
    <property type="term" value="F:ABC-type transporter activity"/>
    <property type="evidence" value="ECO:0007669"/>
    <property type="project" value="InterPro"/>
</dbReference>
<name>A1AUW8_PELPD</name>
<dbReference type="NCBIfam" id="TIGR02857">
    <property type="entry name" value="CydD"/>
    <property type="match status" value="1"/>
</dbReference>
<dbReference type="InterPro" id="IPR011527">
    <property type="entry name" value="ABC1_TM_dom"/>
</dbReference>
<feature type="transmembrane region" description="Helical" evidence="7">
    <location>
        <begin position="27"/>
        <end position="45"/>
    </location>
</feature>